<evidence type="ECO:0000313" key="1">
    <source>
        <dbReference type="EMBL" id="MPC75174.1"/>
    </source>
</evidence>
<keyword evidence="2" id="KW-1185">Reference proteome</keyword>
<gene>
    <name evidence="1" type="ORF">E2C01_069558</name>
</gene>
<sequence length="142" mass="15958">MPSVFVRVMHSRRSRKEVFVGGGVEVLRGSVGVGWGWMVSASPHPSPPEAPTLLRGDQTLHARQITRTVTSESSHVYSQTNIAKIVVPEITLSHKTCRPDANTHANIHHDPNNIYHNQFRVVHIKTEILRRACTTNHSMQRN</sequence>
<dbReference type="AlphaFoldDB" id="A0A5B7I345"/>
<reference evidence="1 2" key="1">
    <citation type="submission" date="2019-05" db="EMBL/GenBank/DDBJ databases">
        <title>Another draft genome of Portunus trituberculatus and its Hox gene families provides insights of decapod evolution.</title>
        <authorList>
            <person name="Jeong J.-H."/>
            <person name="Song I."/>
            <person name="Kim S."/>
            <person name="Choi T."/>
            <person name="Kim D."/>
            <person name="Ryu S."/>
            <person name="Kim W."/>
        </authorList>
    </citation>
    <scope>NUCLEOTIDE SEQUENCE [LARGE SCALE GENOMIC DNA]</scope>
    <source>
        <tissue evidence="1">Muscle</tissue>
    </source>
</reference>
<dbReference type="Proteomes" id="UP000324222">
    <property type="component" value="Unassembled WGS sequence"/>
</dbReference>
<accession>A0A5B7I345</accession>
<name>A0A5B7I345_PORTR</name>
<evidence type="ECO:0000313" key="2">
    <source>
        <dbReference type="Proteomes" id="UP000324222"/>
    </source>
</evidence>
<protein>
    <submittedName>
        <fullName evidence="1">Uncharacterized protein</fullName>
    </submittedName>
</protein>
<dbReference type="EMBL" id="VSRR010040525">
    <property type="protein sequence ID" value="MPC75174.1"/>
    <property type="molecule type" value="Genomic_DNA"/>
</dbReference>
<proteinExistence type="predicted"/>
<organism evidence="1 2">
    <name type="scientific">Portunus trituberculatus</name>
    <name type="common">Swimming crab</name>
    <name type="synonym">Neptunus trituberculatus</name>
    <dbReference type="NCBI Taxonomy" id="210409"/>
    <lineage>
        <taxon>Eukaryota</taxon>
        <taxon>Metazoa</taxon>
        <taxon>Ecdysozoa</taxon>
        <taxon>Arthropoda</taxon>
        <taxon>Crustacea</taxon>
        <taxon>Multicrustacea</taxon>
        <taxon>Malacostraca</taxon>
        <taxon>Eumalacostraca</taxon>
        <taxon>Eucarida</taxon>
        <taxon>Decapoda</taxon>
        <taxon>Pleocyemata</taxon>
        <taxon>Brachyura</taxon>
        <taxon>Eubrachyura</taxon>
        <taxon>Portunoidea</taxon>
        <taxon>Portunidae</taxon>
        <taxon>Portuninae</taxon>
        <taxon>Portunus</taxon>
    </lineage>
</organism>
<comment type="caution">
    <text evidence="1">The sequence shown here is derived from an EMBL/GenBank/DDBJ whole genome shotgun (WGS) entry which is preliminary data.</text>
</comment>